<dbReference type="OrthoDB" id="3531976at2759"/>
<dbReference type="EMBL" id="AYSA01000042">
    <property type="protein sequence ID" value="ESZ98413.1"/>
    <property type="molecule type" value="Genomic_DNA"/>
</dbReference>
<gene>
    <name evidence="1" type="ORF">SBOR_1194</name>
</gene>
<name>W9CQS4_SCLBF</name>
<proteinExistence type="predicted"/>
<keyword evidence="2" id="KW-1185">Reference proteome</keyword>
<evidence type="ECO:0000313" key="1">
    <source>
        <dbReference type="EMBL" id="ESZ98413.1"/>
    </source>
</evidence>
<reference evidence="1 2" key="1">
    <citation type="journal article" date="2014" name="Genome Announc.">
        <title>Draft genome sequence of Sclerotinia borealis, a psychrophilic plant pathogenic fungus.</title>
        <authorList>
            <person name="Mardanov A.V."/>
            <person name="Beletsky A.V."/>
            <person name="Kadnikov V.V."/>
            <person name="Ignatov A.N."/>
            <person name="Ravin N.V."/>
        </authorList>
    </citation>
    <scope>NUCLEOTIDE SEQUENCE [LARGE SCALE GENOMIC DNA]</scope>
    <source>
        <strain evidence="2">F-4157</strain>
    </source>
</reference>
<comment type="caution">
    <text evidence="1">The sequence shown here is derived from an EMBL/GenBank/DDBJ whole genome shotgun (WGS) entry which is preliminary data.</text>
</comment>
<sequence>MSMAKREAIIMTVVAIGGLIGANALLKPSPHHSIKASMDSQLHSYNAQYTKPHVLVEQNSMDTILDRTALMEKAKNKKPWNKAYAENERHR</sequence>
<protein>
    <submittedName>
        <fullName evidence="1">Uncharacterized protein</fullName>
    </submittedName>
</protein>
<dbReference type="AlphaFoldDB" id="W9CQS4"/>
<dbReference type="Proteomes" id="UP000019487">
    <property type="component" value="Unassembled WGS sequence"/>
</dbReference>
<accession>W9CQS4</accession>
<dbReference type="HOGENOM" id="CLU_2499231_0_0_1"/>
<evidence type="ECO:0000313" key="2">
    <source>
        <dbReference type="Proteomes" id="UP000019487"/>
    </source>
</evidence>
<organism evidence="1 2">
    <name type="scientific">Sclerotinia borealis (strain F-4128)</name>
    <dbReference type="NCBI Taxonomy" id="1432307"/>
    <lineage>
        <taxon>Eukaryota</taxon>
        <taxon>Fungi</taxon>
        <taxon>Dikarya</taxon>
        <taxon>Ascomycota</taxon>
        <taxon>Pezizomycotina</taxon>
        <taxon>Leotiomycetes</taxon>
        <taxon>Helotiales</taxon>
        <taxon>Sclerotiniaceae</taxon>
        <taxon>Sclerotinia</taxon>
    </lineage>
</organism>